<dbReference type="GO" id="GO:0005524">
    <property type="term" value="F:ATP binding"/>
    <property type="evidence" value="ECO:0007669"/>
    <property type="project" value="UniProtKB-KW"/>
</dbReference>
<dbReference type="Proteomes" id="UP001139012">
    <property type="component" value="Unassembled WGS sequence"/>
</dbReference>
<keyword evidence="3" id="KW-0547">Nucleotide-binding</keyword>
<dbReference type="InterPro" id="IPR052156">
    <property type="entry name" value="BCAA_Transport_ATP-bd_LivF"/>
</dbReference>
<dbReference type="Proteomes" id="UP001139054">
    <property type="component" value="Unassembled WGS sequence"/>
</dbReference>
<proteinExistence type="inferred from homology"/>
<comment type="similarity">
    <text evidence="1">Belongs to the ABC transporter superfamily.</text>
</comment>
<feature type="domain" description="ABC transporter" evidence="7">
    <location>
        <begin position="6"/>
        <end position="234"/>
    </location>
</feature>
<dbReference type="PROSITE" id="PS50893">
    <property type="entry name" value="ABC_TRANSPORTER_2"/>
    <property type="match status" value="1"/>
</dbReference>
<dbReference type="GO" id="GO:0015658">
    <property type="term" value="F:branched-chain amino acid transmembrane transporter activity"/>
    <property type="evidence" value="ECO:0007669"/>
    <property type="project" value="TreeGrafter"/>
</dbReference>
<evidence type="ECO:0000313" key="8">
    <source>
        <dbReference type="EMBL" id="MCG2632480.1"/>
    </source>
</evidence>
<evidence type="ECO:0000256" key="3">
    <source>
        <dbReference type="ARBA" id="ARBA00022741"/>
    </source>
</evidence>
<keyword evidence="10" id="KW-1185">Reference proteome</keyword>
<comment type="function">
    <text evidence="6">Involved in beta-(1--&gt;2)glucan export. Transmembrane domains (TMD) form a pore in the inner membrane and the ATP-binding domain (NBD) is responsible for energy generation.</text>
</comment>
<organism evidence="8 11">
    <name type="scientific">Bradyrhizobium zhengyangense</name>
    <dbReference type="NCBI Taxonomy" id="2911009"/>
    <lineage>
        <taxon>Bacteria</taxon>
        <taxon>Pseudomonadati</taxon>
        <taxon>Pseudomonadota</taxon>
        <taxon>Alphaproteobacteria</taxon>
        <taxon>Hyphomicrobiales</taxon>
        <taxon>Nitrobacteraceae</taxon>
        <taxon>Bradyrhizobium</taxon>
    </lineage>
</organism>
<comment type="caution">
    <text evidence="8">The sequence shown here is derived from an EMBL/GenBank/DDBJ whole genome shotgun (WGS) entry which is preliminary data.</text>
</comment>
<dbReference type="InterPro" id="IPR027417">
    <property type="entry name" value="P-loop_NTPase"/>
</dbReference>
<dbReference type="SUPFAM" id="SSF52540">
    <property type="entry name" value="P-loop containing nucleoside triphosphate hydrolases"/>
    <property type="match status" value="1"/>
</dbReference>
<evidence type="ECO:0000256" key="6">
    <source>
        <dbReference type="ARBA" id="ARBA00024722"/>
    </source>
</evidence>
<evidence type="ECO:0000256" key="2">
    <source>
        <dbReference type="ARBA" id="ARBA00022448"/>
    </source>
</evidence>
<evidence type="ECO:0000256" key="4">
    <source>
        <dbReference type="ARBA" id="ARBA00022840"/>
    </source>
</evidence>
<accession>A0A9X1RIV1</accession>
<dbReference type="SMART" id="SM00382">
    <property type="entry name" value="AAA"/>
    <property type="match status" value="1"/>
</dbReference>
<keyword evidence="2" id="KW-0813">Transport</keyword>
<dbReference type="PANTHER" id="PTHR43820">
    <property type="entry name" value="HIGH-AFFINITY BRANCHED-CHAIN AMINO ACID TRANSPORT ATP-BINDING PROTEIN LIVF"/>
    <property type="match status" value="1"/>
</dbReference>
<evidence type="ECO:0000259" key="7">
    <source>
        <dbReference type="PROSITE" id="PS50893"/>
    </source>
</evidence>
<dbReference type="PANTHER" id="PTHR43820:SF2">
    <property type="entry name" value="ABC TRANSPORTER ATP-BINDING PROTEIN"/>
    <property type="match status" value="1"/>
</dbReference>
<gene>
    <name evidence="9" type="ORF">L6637_39295</name>
    <name evidence="8" type="ORF">L6654_38400</name>
</gene>
<dbReference type="InterPro" id="IPR003593">
    <property type="entry name" value="AAA+_ATPase"/>
</dbReference>
<reference evidence="8" key="1">
    <citation type="submission" date="2022-01" db="EMBL/GenBank/DDBJ databases">
        <title>Genome sequnece data of strain Bradyrhizobium sp. nov.</title>
        <authorList>
            <person name="Zhang J."/>
        </authorList>
    </citation>
    <scope>NUCLEOTIDE SEQUENCE</scope>
    <source>
        <strain evidence="9">WYCCWR 12774</strain>
        <strain evidence="8">WYCCWR 13023</strain>
    </source>
</reference>
<dbReference type="InterPro" id="IPR017871">
    <property type="entry name" value="ABC_transporter-like_CS"/>
</dbReference>
<evidence type="ECO:0000313" key="11">
    <source>
        <dbReference type="Proteomes" id="UP001139054"/>
    </source>
</evidence>
<dbReference type="RefSeq" id="WP_237874073.1">
    <property type="nucleotide sequence ID" value="NZ_JAKLTY010000042.1"/>
</dbReference>
<dbReference type="CDD" id="cd03224">
    <property type="entry name" value="ABC_TM1139_LivF_branched"/>
    <property type="match status" value="1"/>
</dbReference>
<dbReference type="GO" id="GO:0015807">
    <property type="term" value="P:L-amino acid transport"/>
    <property type="evidence" value="ECO:0007669"/>
    <property type="project" value="TreeGrafter"/>
</dbReference>
<dbReference type="Pfam" id="PF00005">
    <property type="entry name" value="ABC_tran"/>
    <property type="match status" value="1"/>
</dbReference>
<dbReference type="InterPro" id="IPR003439">
    <property type="entry name" value="ABC_transporter-like_ATP-bd"/>
</dbReference>
<keyword evidence="5" id="KW-0029">Amino-acid transport</keyword>
<name>A0A9X1RIV1_9BRAD</name>
<evidence type="ECO:0000256" key="1">
    <source>
        <dbReference type="ARBA" id="ARBA00005417"/>
    </source>
</evidence>
<evidence type="ECO:0000313" key="9">
    <source>
        <dbReference type="EMBL" id="MCG2672967.1"/>
    </source>
</evidence>
<dbReference type="PROSITE" id="PS00211">
    <property type="entry name" value="ABC_TRANSPORTER_1"/>
    <property type="match status" value="1"/>
</dbReference>
<dbReference type="EMBL" id="JAKLUA010000029">
    <property type="protein sequence ID" value="MCG2672967.1"/>
    <property type="molecule type" value="Genomic_DNA"/>
</dbReference>
<protein>
    <submittedName>
        <fullName evidence="8">ABC transporter ATP-binding protein</fullName>
    </submittedName>
</protein>
<dbReference type="GO" id="GO:0016887">
    <property type="term" value="F:ATP hydrolysis activity"/>
    <property type="evidence" value="ECO:0007669"/>
    <property type="project" value="InterPro"/>
</dbReference>
<keyword evidence="4 8" id="KW-0067">ATP-binding</keyword>
<dbReference type="AlphaFoldDB" id="A0A9X1RIV1"/>
<sequence length="238" mass="26055">MPEPLLELRGLFATLGNTCILHGVDLTLASGCLAVVGRNGVGKSTLCRSIMGLVPDVTGRLRLAGQELLGRPPHEMEGQGVAIVPQGRRTFPSLTVHEHLRLAQKSKAKAWTIERVYQTFPRLAERRRNRGTQLSGGEQQMLAIGRALLRNPRLLILDEPSEGLSPLVVEQLSALMQQLYRSEGMTLLLVEQNFRVAVSVAERVAVMISGRIVHEDEASSFASDHEAHERFLGLGEAA</sequence>
<evidence type="ECO:0000313" key="10">
    <source>
        <dbReference type="Proteomes" id="UP001139012"/>
    </source>
</evidence>
<dbReference type="Gene3D" id="3.40.50.300">
    <property type="entry name" value="P-loop containing nucleotide triphosphate hydrolases"/>
    <property type="match status" value="1"/>
</dbReference>
<evidence type="ECO:0000256" key="5">
    <source>
        <dbReference type="ARBA" id="ARBA00022970"/>
    </source>
</evidence>
<dbReference type="EMBL" id="JAKLTY010000042">
    <property type="protein sequence ID" value="MCG2632480.1"/>
    <property type="molecule type" value="Genomic_DNA"/>
</dbReference>